<dbReference type="SUPFAM" id="SSF55166">
    <property type="entry name" value="Hedgehog/DD-peptidase"/>
    <property type="match status" value="1"/>
</dbReference>
<dbReference type="EMBL" id="CYXY01000005">
    <property type="protein sequence ID" value="CUM85438.1"/>
    <property type="molecule type" value="Genomic_DNA"/>
</dbReference>
<dbReference type="GO" id="GO:0008233">
    <property type="term" value="F:peptidase activity"/>
    <property type="evidence" value="ECO:0007669"/>
    <property type="project" value="InterPro"/>
</dbReference>
<dbReference type="AlphaFoldDB" id="A0A173S816"/>
<dbReference type="InterPro" id="IPR036116">
    <property type="entry name" value="FN3_sf"/>
</dbReference>
<name>A0A173S816_ANAHA</name>
<dbReference type="Gene3D" id="3.30.1380.10">
    <property type="match status" value="1"/>
</dbReference>
<gene>
    <name evidence="3" type="ORF">ERS852571_00961</name>
</gene>
<evidence type="ECO:0000313" key="3">
    <source>
        <dbReference type="EMBL" id="CUM85438.1"/>
    </source>
</evidence>
<reference evidence="3 4" key="1">
    <citation type="submission" date="2015-09" db="EMBL/GenBank/DDBJ databases">
        <authorList>
            <consortium name="Pathogen Informatics"/>
        </authorList>
    </citation>
    <scope>NUCLEOTIDE SEQUENCE [LARGE SCALE GENOMIC DNA]</scope>
    <source>
        <strain evidence="3 4">2789STDY5834959</strain>
    </source>
</reference>
<protein>
    <submittedName>
        <fullName evidence="3">Fibronectin type III domain</fullName>
    </submittedName>
</protein>
<proteinExistence type="predicted"/>
<keyword evidence="1" id="KW-1133">Transmembrane helix</keyword>
<dbReference type="Pfam" id="PF13539">
    <property type="entry name" value="Peptidase_M15_4"/>
    <property type="match status" value="1"/>
</dbReference>
<keyword evidence="1" id="KW-0812">Transmembrane</keyword>
<evidence type="ECO:0000256" key="1">
    <source>
        <dbReference type="SAM" id="Phobius"/>
    </source>
</evidence>
<dbReference type="CDD" id="cd00063">
    <property type="entry name" value="FN3"/>
    <property type="match status" value="2"/>
</dbReference>
<dbReference type="InterPro" id="IPR003961">
    <property type="entry name" value="FN3_dom"/>
</dbReference>
<dbReference type="PROSITE" id="PS50853">
    <property type="entry name" value="FN3"/>
    <property type="match status" value="1"/>
</dbReference>
<dbReference type="InterPro" id="IPR013783">
    <property type="entry name" value="Ig-like_fold"/>
</dbReference>
<sequence length="529" mass="61827">MHFSLIFALLWFFYVIMRPYRIYMKKGEYKLKKQIFRNLYIFWVFILMFSCFFVFGKKVSANENQNAAPIITYYGLNGNDITIQWKAPDGVSYSEVDIYSATSPNGSYRYENTVSGNSYTNTYVAKGVPYYYKLEASYEDNEGYKTATTYAGKCIINPLPAPSSLEASTGNSHSITVKWKASDDCDGYQIYRSVSPDGNYELVQTVSNESRSSWWYDDDDESFQTYTQKNLELGKIYYYKIRPYTTYIDETFYGDFSNYISCQVTINGTKVKSASSKKKKINTITWAKNDEADGYIVYYSKKEDGNYTKLKTFTSRNNLSYTHTKLTNGTAYYYKIQAYKNFNGGKLYGPMTPYLKYCDYYSYTDESYESRCRRAFGKSYYADYKSAKQAKKHMKTITVKVWDKKGKKKYTRKFRITVNKGLAPSIKEMFKEIYKSKERFPIHEIGCYSWRGKNSSSEHCEGLAFDINSNENYMIQGKKVLAGSFWKPKKNRYSIPLNCKLVKILEKYGFHRGLWGSRRDYMHFSYFGG</sequence>
<feature type="domain" description="Fibronectin type-III" evidence="2">
    <location>
        <begin position="161"/>
        <end position="268"/>
    </location>
</feature>
<feature type="transmembrane region" description="Helical" evidence="1">
    <location>
        <begin position="6"/>
        <end position="23"/>
    </location>
</feature>
<dbReference type="InterPro" id="IPR009045">
    <property type="entry name" value="Zn_M74/Hedgehog-like"/>
</dbReference>
<dbReference type="InterPro" id="IPR039561">
    <property type="entry name" value="Peptidase_M15C"/>
</dbReference>
<dbReference type="SMART" id="SM00060">
    <property type="entry name" value="FN3"/>
    <property type="match status" value="3"/>
</dbReference>
<evidence type="ECO:0000259" key="2">
    <source>
        <dbReference type="PROSITE" id="PS50853"/>
    </source>
</evidence>
<evidence type="ECO:0000313" key="4">
    <source>
        <dbReference type="Proteomes" id="UP000095553"/>
    </source>
</evidence>
<organism evidence="3 4">
    <name type="scientific">Anaerostipes hadrus</name>
    <dbReference type="NCBI Taxonomy" id="649756"/>
    <lineage>
        <taxon>Bacteria</taxon>
        <taxon>Bacillati</taxon>
        <taxon>Bacillota</taxon>
        <taxon>Clostridia</taxon>
        <taxon>Lachnospirales</taxon>
        <taxon>Lachnospiraceae</taxon>
        <taxon>Anaerostipes</taxon>
    </lineage>
</organism>
<keyword evidence="1" id="KW-0472">Membrane</keyword>
<dbReference type="Gene3D" id="2.60.40.10">
    <property type="entry name" value="Immunoglobulins"/>
    <property type="match status" value="3"/>
</dbReference>
<dbReference type="Proteomes" id="UP000095553">
    <property type="component" value="Unassembled WGS sequence"/>
</dbReference>
<feature type="transmembrane region" description="Helical" evidence="1">
    <location>
        <begin position="35"/>
        <end position="55"/>
    </location>
</feature>
<accession>A0A173S816</accession>
<dbReference type="SUPFAM" id="SSF49265">
    <property type="entry name" value="Fibronectin type III"/>
    <property type="match status" value="1"/>
</dbReference>